<keyword evidence="4 8" id="KW-0285">Flavoprotein</keyword>
<dbReference type="InterPro" id="IPR001834">
    <property type="entry name" value="CBR-like"/>
</dbReference>
<dbReference type="InterPro" id="IPR017927">
    <property type="entry name" value="FAD-bd_FR_type"/>
</dbReference>
<feature type="binding site" evidence="8">
    <location>
        <position position="110"/>
    </location>
    <ligand>
        <name>FAD</name>
        <dbReference type="ChEBI" id="CHEBI:57692"/>
    </ligand>
</feature>
<feature type="compositionally biased region" description="Pro residues" evidence="9">
    <location>
        <begin position="25"/>
        <end position="42"/>
    </location>
</feature>
<dbReference type="PANTHER" id="PTHR19370">
    <property type="entry name" value="NADH-CYTOCHROME B5 REDUCTASE"/>
    <property type="match status" value="1"/>
</dbReference>
<dbReference type="Gene3D" id="2.40.30.10">
    <property type="entry name" value="Translation factors"/>
    <property type="match status" value="1"/>
</dbReference>
<dbReference type="SUPFAM" id="SSF63380">
    <property type="entry name" value="Riboflavin synthase domain-like"/>
    <property type="match status" value="1"/>
</dbReference>
<proteinExistence type="inferred from homology"/>
<reference evidence="12" key="1">
    <citation type="submission" date="2017-08" db="EMBL/GenBank/DDBJ databases">
        <title>USMARCv1.0.</title>
        <authorList>
            <person name="Hannum G.I."/>
            <person name="Koren S."/>
            <person name="Schroeder S.G."/>
            <person name="Chin S.C."/>
            <person name="Nonneman D.J."/>
            <person name="Becker S.A."/>
            <person name="Rosen B.D."/>
            <person name="Bickhart D.M."/>
            <person name="Putnam N.H."/>
            <person name="Green R.E."/>
            <person name="Tuggle C.K."/>
            <person name="Liu H."/>
            <person name="Rohrer G.A."/>
            <person name="Warr A."/>
            <person name="Hall R."/>
            <person name="Kim K."/>
            <person name="Hume D.A."/>
            <person name="Talbot R."/>
            <person name="Chow W."/>
            <person name="Howe K."/>
            <person name="Schwartz A.S."/>
            <person name="Watson M."/>
            <person name="Archibald A.L."/>
            <person name="Phillippy A.M."/>
            <person name="Smith T.P.L."/>
        </authorList>
    </citation>
    <scope>NUCLEOTIDE SEQUENCE [LARGE SCALE GENOMIC DNA]</scope>
</reference>
<sequence>MGTPPPSAPASLCTPSPSAPASRCTPPPSAPVSRCTPPPMPPAAVGTPHPHPQAQSFRESWSCQAALLSLNSAFSLGTSVHLLAKTDGVLVVRAYTPVSSDDDLGFVDVVIKIYFKNVHPNHPDGGKMTQNLENMKTGDTILFQGPSGCPFYHGSGPGGGYLGPQAGRREIPTAVILF</sequence>
<evidence type="ECO:0000256" key="8">
    <source>
        <dbReference type="PIRSR" id="PIRSR601834-1"/>
    </source>
</evidence>
<evidence type="ECO:0000256" key="2">
    <source>
        <dbReference type="ARBA" id="ARBA00006105"/>
    </source>
</evidence>
<feature type="binding site" evidence="8">
    <location>
        <position position="95"/>
    </location>
    <ligand>
        <name>FAD</name>
        <dbReference type="ChEBI" id="CHEBI:57692"/>
    </ligand>
</feature>
<dbReference type="Pfam" id="PF00970">
    <property type="entry name" value="FAD_binding_6"/>
    <property type="match status" value="1"/>
</dbReference>
<evidence type="ECO:0000256" key="7">
    <source>
        <dbReference type="ARBA" id="ARBA00047682"/>
    </source>
</evidence>
<feature type="domain" description="FAD-binding FR-type" evidence="10">
    <location>
        <begin position="25"/>
        <end position="153"/>
    </location>
</feature>
<dbReference type="PANTHER" id="PTHR19370:SF108">
    <property type="entry name" value="NADH-CYTOCHROME B5 REDUCTASE 2"/>
    <property type="match status" value="1"/>
</dbReference>
<comment type="similarity">
    <text evidence="2">Belongs to the flavoprotein pyridine nucleotide cytochrome reductase family.</text>
</comment>
<evidence type="ECO:0000313" key="11">
    <source>
        <dbReference type="Ensembl" id="ENSSSCP00070014402.1"/>
    </source>
</evidence>
<feature type="binding site" evidence="8">
    <location>
        <position position="115"/>
    </location>
    <ligand>
        <name>FAD</name>
        <dbReference type="ChEBI" id="CHEBI:57692"/>
    </ligand>
</feature>
<dbReference type="AlphaFoldDB" id="A0A4X1TDH7"/>
<organism evidence="11 12">
    <name type="scientific">Sus scrofa</name>
    <name type="common">Pig</name>
    <dbReference type="NCBI Taxonomy" id="9823"/>
    <lineage>
        <taxon>Eukaryota</taxon>
        <taxon>Metazoa</taxon>
        <taxon>Chordata</taxon>
        <taxon>Craniata</taxon>
        <taxon>Vertebrata</taxon>
        <taxon>Euteleostomi</taxon>
        <taxon>Mammalia</taxon>
        <taxon>Eutheria</taxon>
        <taxon>Laurasiatheria</taxon>
        <taxon>Artiodactyla</taxon>
        <taxon>Suina</taxon>
        <taxon>Suidae</taxon>
        <taxon>Sus</taxon>
    </lineage>
</organism>
<dbReference type="PROSITE" id="PS51384">
    <property type="entry name" value="FAD_FR"/>
    <property type="match status" value="1"/>
</dbReference>
<evidence type="ECO:0000256" key="5">
    <source>
        <dbReference type="ARBA" id="ARBA00022827"/>
    </source>
</evidence>
<feature type="binding site" evidence="8">
    <location>
        <position position="127"/>
    </location>
    <ligand>
        <name>FAD</name>
        <dbReference type="ChEBI" id="CHEBI:57692"/>
    </ligand>
</feature>
<dbReference type="InterPro" id="IPR008333">
    <property type="entry name" value="Cbr1-like_FAD-bd_dom"/>
</dbReference>
<feature type="region of interest" description="Disordered" evidence="9">
    <location>
        <begin position="1"/>
        <end position="56"/>
    </location>
</feature>
<evidence type="ECO:0000256" key="6">
    <source>
        <dbReference type="ARBA" id="ARBA00023002"/>
    </source>
</evidence>
<dbReference type="GO" id="GO:0090524">
    <property type="term" value="F:cytochrome-b5 reductase activity, acting on NADH"/>
    <property type="evidence" value="ECO:0007669"/>
    <property type="project" value="UniProtKB-EC"/>
</dbReference>
<dbReference type="Ensembl" id="ENSSSCT00070017391.1">
    <property type="protein sequence ID" value="ENSSSCP00070014402.1"/>
    <property type="gene ID" value="ENSSSCG00070008968.1"/>
</dbReference>
<dbReference type="InterPro" id="IPR017938">
    <property type="entry name" value="Riboflavin_synthase-like_b-brl"/>
</dbReference>
<accession>A0A4X1TDH7</accession>
<protein>
    <recommendedName>
        <fullName evidence="3">cytochrome-b5 reductase</fullName>
        <ecNumber evidence="3">1.6.2.2</ecNumber>
    </recommendedName>
</protein>
<dbReference type="Proteomes" id="UP000314985">
    <property type="component" value="Unassembled WGS sequence"/>
</dbReference>
<name>A0A4X1TDH7_PIG</name>
<evidence type="ECO:0000256" key="1">
    <source>
        <dbReference type="ARBA" id="ARBA00001974"/>
    </source>
</evidence>
<feature type="binding site" evidence="8">
    <location>
        <position position="93"/>
    </location>
    <ligand>
        <name>FAD</name>
        <dbReference type="ChEBI" id="CHEBI:57692"/>
    </ligand>
</feature>
<feature type="binding site" evidence="8">
    <location>
        <position position="112"/>
    </location>
    <ligand>
        <name>FAD</name>
        <dbReference type="ChEBI" id="CHEBI:57692"/>
    </ligand>
</feature>
<evidence type="ECO:0000259" key="10">
    <source>
        <dbReference type="PROSITE" id="PS51384"/>
    </source>
</evidence>
<feature type="binding site" evidence="8">
    <location>
        <position position="128"/>
    </location>
    <ligand>
        <name>FAD</name>
        <dbReference type="ChEBI" id="CHEBI:57692"/>
    </ligand>
</feature>
<keyword evidence="5 8" id="KW-0274">FAD</keyword>
<comment type="catalytic activity">
    <reaction evidence="7">
        <text>2 Fe(III)-[cytochrome b5] + NADH = 2 Fe(II)-[cytochrome b5] + NAD(+) + H(+)</text>
        <dbReference type="Rhea" id="RHEA:46680"/>
        <dbReference type="Rhea" id="RHEA-COMP:10438"/>
        <dbReference type="Rhea" id="RHEA-COMP:10439"/>
        <dbReference type="ChEBI" id="CHEBI:15378"/>
        <dbReference type="ChEBI" id="CHEBI:29033"/>
        <dbReference type="ChEBI" id="CHEBI:29034"/>
        <dbReference type="ChEBI" id="CHEBI:57540"/>
        <dbReference type="ChEBI" id="CHEBI:57945"/>
        <dbReference type="EC" id="1.6.2.2"/>
    </reaction>
</comment>
<dbReference type="EC" id="1.6.2.2" evidence="3"/>
<evidence type="ECO:0000256" key="3">
    <source>
        <dbReference type="ARBA" id="ARBA00012011"/>
    </source>
</evidence>
<reference evidence="11" key="2">
    <citation type="submission" date="2025-08" db="UniProtKB">
        <authorList>
            <consortium name="Ensembl"/>
        </authorList>
    </citation>
    <scope>IDENTIFICATION</scope>
</reference>
<keyword evidence="6" id="KW-0560">Oxidoreductase</keyword>
<evidence type="ECO:0000256" key="9">
    <source>
        <dbReference type="SAM" id="MobiDB-lite"/>
    </source>
</evidence>
<comment type="cofactor">
    <cofactor evidence="1 8">
        <name>FAD</name>
        <dbReference type="ChEBI" id="CHEBI:57692"/>
    </cofactor>
</comment>
<evidence type="ECO:0000313" key="12">
    <source>
        <dbReference type="Proteomes" id="UP000314985"/>
    </source>
</evidence>
<evidence type="ECO:0000256" key="4">
    <source>
        <dbReference type="ARBA" id="ARBA00022630"/>
    </source>
</evidence>